<accession>A0ABT6ZA53</accession>
<keyword evidence="5" id="KW-0812">Transmembrane</keyword>
<dbReference type="PANTHER" id="PTHR22683">
    <property type="entry name" value="SPORULATION PROTEIN RELATED"/>
    <property type="match status" value="1"/>
</dbReference>
<dbReference type="Gene3D" id="3.40.50.300">
    <property type="entry name" value="P-loop containing nucleotide triphosphate hydrolases"/>
    <property type="match status" value="3"/>
</dbReference>
<evidence type="ECO:0000256" key="5">
    <source>
        <dbReference type="SAM" id="Phobius"/>
    </source>
</evidence>
<comment type="caution">
    <text evidence="7">The sequence shown here is derived from an EMBL/GenBank/DDBJ whole genome shotgun (WGS) entry which is preliminary data.</text>
</comment>
<dbReference type="InterPro" id="IPR003593">
    <property type="entry name" value="AAA+_ATPase"/>
</dbReference>
<name>A0ABT6ZA53_9MICO</name>
<proteinExistence type="predicted"/>
<keyword evidence="8" id="KW-1185">Reference proteome</keyword>
<dbReference type="Proteomes" id="UP001321481">
    <property type="component" value="Unassembled WGS sequence"/>
</dbReference>
<dbReference type="InterPro" id="IPR027417">
    <property type="entry name" value="P-loop_NTPase"/>
</dbReference>
<evidence type="ECO:0000313" key="7">
    <source>
        <dbReference type="EMBL" id="MDJ1113050.1"/>
    </source>
</evidence>
<organism evidence="7 8">
    <name type="scientific">Microbacterium dauci</name>
    <dbReference type="NCBI Taxonomy" id="3048008"/>
    <lineage>
        <taxon>Bacteria</taxon>
        <taxon>Bacillati</taxon>
        <taxon>Actinomycetota</taxon>
        <taxon>Actinomycetes</taxon>
        <taxon>Micrococcales</taxon>
        <taxon>Microbacteriaceae</taxon>
        <taxon>Microbacterium</taxon>
    </lineage>
</organism>
<dbReference type="SMART" id="SM00382">
    <property type="entry name" value="AAA"/>
    <property type="match status" value="2"/>
</dbReference>
<keyword evidence="2 3" id="KW-0067">ATP-binding</keyword>
<evidence type="ECO:0000256" key="2">
    <source>
        <dbReference type="ARBA" id="ARBA00022840"/>
    </source>
</evidence>
<dbReference type="PANTHER" id="PTHR22683:SF1">
    <property type="entry name" value="TYPE VII SECRETION SYSTEM PROTEIN ESSC"/>
    <property type="match status" value="1"/>
</dbReference>
<evidence type="ECO:0000256" key="3">
    <source>
        <dbReference type="PROSITE-ProRule" id="PRU00289"/>
    </source>
</evidence>
<feature type="domain" description="FtsK" evidence="6">
    <location>
        <begin position="344"/>
        <end position="526"/>
    </location>
</feature>
<feature type="transmembrane region" description="Helical" evidence="5">
    <location>
        <begin position="27"/>
        <end position="45"/>
    </location>
</feature>
<evidence type="ECO:0000256" key="1">
    <source>
        <dbReference type="ARBA" id="ARBA00022741"/>
    </source>
</evidence>
<gene>
    <name evidence="7" type="ORF">QNI14_01135</name>
</gene>
<dbReference type="InterPro" id="IPR002543">
    <property type="entry name" value="FtsK_dom"/>
</dbReference>
<feature type="binding site" evidence="3">
    <location>
        <begin position="362"/>
        <end position="369"/>
    </location>
    <ligand>
        <name>ATP</name>
        <dbReference type="ChEBI" id="CHEBI:30616"/>
    </ligand>
</feature>
<protein>
    <submittedName>
        <fullName evidence="7">FtsK/SpoIIIE domain-containing protein</fullName>
    </submittedName>
</protein>
<keyword evidence="5" id="KW-1133">Transmembrane helix</keyword>
<reference evidence="7 8" key="1">
    <citation type="submission" date="2023-05" db="EMBL/GenBank/DDBJ databases">
        <title>Microbacterium dauci sp.nov., Isolated from Carrot Rhizosphere Soil.</title>
        <authorList>
            <person name="Xiao Z."/>
            <person name="Zheng J."/>
        </authorList>
    </citation>
    <scope>NUCLEOTIDE SEQUENCE [LARGE SCALE GENOMIC DNA]</scope>
    <source>
        <strain evidence="7 8">LX3-4</strain>
    </source>
</reference>
<dbReference type="PROSITE" id="PS50901">
    <property type="entry name" value="FTSK"/>
    <property type="match status" value="1"/>
</dbReference>
<sequence>MTTSTPLLRGEPISLPRGPESPQRPPIPILAASVPVAGALVLWAVTGSPFALWFALLGPLIAVASVADAARGSRRSRRRHVAQSRIALVAARAEVDRRHDAERAERWTRHPDVAHFLEQPDAVWRTVAARDGVLVVGAGAGESELRVTGGEGDGDADEVRRGAAQLTEAPVLVPLTTGIAVIGPPVLAAAVARGLALQVCLSLPPGRLRLVEDGPGWTTGMPHRDAAIGLLLQLRETGGLVGADVDVPIIVVPEGAPAPPRCGAVLRLTGPATARLDLEGSTIDVAVEPISTAHAAAVAAHLADRATRALGRSAHETVAFDDLVAAQPIASPDAAVAAFASSSSQPLLVDLVGDGPHAIVTGVTGAGKSELLTSWVVALCAAHTPSELAFLLVDFKGGRTFDHLTALPHVTGVLTDLDETTAIRAIRSLRAEVRHREQQLADAGSRDIAEAPALGRLVIVVDEYAALVVAHPELHDLFGDLAARGRALGIHLILATQRATGVFRDAVLANAPLRISLRVTDAADSRAVLGVDDAARLPGRADARGLALVRRAGDAAPVAARVARCDRDSLERVVAHTAGAPARRPWLPALPTVVPLDAVRRPGAVVLGLEDEPERQRQEPVVWDEGDVGLAVIGGSGSGRSSLVAAIAAQAPTVHVGVDAEAAWDALARLDEVPRGAVVAVDDLDAVLAGLPAEYAAGALERLEGALRGARARGIRLVVTTQRMSGGVARLVELMPRRVVLALPSRTDHVAAGGHLDDHAPDLPAGRGRIGRTLLQVALTSEPLLVEVGVETAPPWHPGRRPAAVVAPAGPPTRRLVAAWERMGIEVQSVEGGTRLRRGAVAIGAPDAWLAQWRLLADARADADLVVDASCAGEYRALTGLRDLPPFAHPGQGRAWVHAPDRPVRRVRLDPS</sequence>
<keyword evidence="5" id="KW-0472">Membrane</keyword>
<evidence type="ECO:0000313" key="8">
    <source>
        <dbReference type="Proteomes" id="UP001321481"/>
    </source>
</evidence>
<dbReference type="Pfam" id="PF01580">
    <property type="entry name" value="FtsK_SpoIIIE"/>
    <property type="match status" value="1"/>
</dbReference>
<feature type="transmembrane region" description="Helical" evidence="5">
    <location>
        <begin position="51"/>
        <end position="70"/>
    </location>
</feature>
<feature type="region of interest" description="Disordered" evidence="4">
    <location>
        <begin position="1"/>
        <end position="24"/>
    </location>
</feature>
<dbReference type="RefSeq" id="WP_283714347.1">
    <property type="nucleotide sequence ID" value="NZ_JASJND010000001.1"/>
</dbReference>
<evidence type="ECO:0000256" key="4">
    <source>
        <dbReference type="SAM" id="MobiDB-lite"/>
    </source>
</evidence>
<dbReference type="EMBL" id="JASJND010000001">
    <property type="protein sequence ID" value="MDJ1113050.1"/>
    <property type="molecule type" value="Genomic_DNA"/>
</dbReference>
<keyword evidence="1 3" id="KW-0547">Nucleotide-binding</keyword>
<dbReference type="SUPFAM" id="SSF52540">
    <property type="entry name" value="P-loop containing nucleoside triphosphate hydrolases"/>
    <property type="match status" value="2"/>
</dbReference>
<dbReference type="InterPro" id="IPR050206">
    <property type="entry name" value="FtsK/SpoIIIE/SftA"/>
</dbReference>
<evidence type="ECO:0000259" key="6">
    <source>
        <dbReference type="PROSITE" id="PS50901"/>
    </source>
</evidence>